<dbReference type="EMBL" id="BMWY01000001">
    <property type="protein sequence ID" value="GGZ47651.1"/>
    <property type="molecule type" value="Genomic_DNA"/>
</dbReference>
<sequence>MKMKKILFILACILLCSCEEKQEVDLLVMNAKIYTVNKNFDIAKSFIVDDGKILAVGQGEQLVLKYKPKETLDAEGKTIIPGLIDAHAHFYNLGLQLQSADLTGTKSFDEVVERIVAYQKENQTDFILGRGWDQNDWEVKEFPRKDTLDQLFPDTPIAITRIDGHAMLANQKALDLANIKKNTKVSGGEIEKINDTLTGILIDNPMTKIWQVIPQPTKKQEIEGLLAAEKATLKYGLTTIDDAGLSKSSIMLIDSLQKAGKLKTKLYAMVRNNEADVDYFLNEGILKTDRLHVRSVKAYADGALGSRGAALKEEYSDKENHFGAMVVGIGEFKELAGKISNSEFQLNTHAIGDSANYVVLKIYDSILKNGTDKRWRVEHAQILEEKDFSYFKGNKNIIPSIQPTHATSDMYWAEDRIGDRIHNAYAYKKLLNRAGLVALGTDFPVEKVSPFLTFYAAVVRKDASGYPKTGFQIENAMNRENTLRGMTIWAAYSNFEEHEKGSIEAGKAADFVILDRDIMFIPDEEILKTKVEATYINGEKVYSQQNMLKKNKPNSLH</sequence>
<comment type="caution">
    <text evidence="2">The sequence shown here is derived from an EMBL/GenBank/DDBJ whole genome shotgun (WGS) entry which is preliminary data.</text>
</comment>
<dbReference type="PANTHER" id="PTHR22642:SF2">
    <property type="entry name" value="PROTEIN LONG AFTER FAR-RED 3"/>
    <property type="match status" value="1"/>
</dbReference>
<feature type="domain" description="Amidohydrolase 3" evidence="1">
    <location>
        <begin position="70"/>
        <end position="542"/>
    </location>
</feature>
<dbReference type="InterPro" id="IPR013108">
    <property type="entry name" value="Amidohydro_3"/>
</dbReference>
<evidence type="ECO:0000313" key="2">
    <source>
        <dbReference type="EMBL" id="GGZ47651.1"/>
    </source>
</evidence>
<evidence type="ECO:0000313" key="3">
    <source>
        <dbReference type="Proteomes" id="UP000615593"/>
    </source>
</evidence>
<keyword evidence="3" id="KW-1185">Reference proteome</keyword>
<dbReference type="Proteomes" id="UP000615593">
    <property type="component" value="Unassembled WGS sequence"/>
</dbReference>
<dbReference type="Gene3D" id="3.20.20.140">
    <property type="entry name" value="Metal-dependent hydrolases"/>
    <property type="match status" value="1"/>
</dbReference>
<dbReference type="InterPro" id="IPR032466">
    <property type="entry name" value="Metal_Hydrolase"/>
</dbReference>
<protein>
    <submittedName>
        <fullName evidence="2">Amidohydrolase</fullName>
    </submittedName>
</protein>
<dbReference type="InterPro" id="IPR033932">
    <property type="entry name" value="YtcJ-like"/>
</dbReference>
<dbReference type="InterPro" id="IPR011059">
    <property type="entry name" value="Metal-dep_hydrolase_composite"/>
</dbReference>
<name>A0ABQ3BJ51_9FLAO</name>
<dbReference type="PROSITE" id="PS51257">
    <property type="entry name" value="PROKAR_LIPOPROTEIN"/>
    <property type="match status" value="1"/>
</dbReference>
<dbReference type="SUPFAM" id="SSF51338">
    <property type="entry name" value="Composite domain of metallo-dependent hydrolases"/>
    <property type="match status" value="1"/>
</dbReference>
<dbReference type="PANTHER" id="PTHR22642">
    <property type="entry name" value="IMIDAZOLONEPROPIONASE"/>
    <property type="match status" value="1"/>
</dbReference>
<dbReference type="Pfam" id="PF07969">
    <property type="entry name" value="Amidohydro_3"/>
    <property type="match status" value="1"/>
</dbReference>
<accession>A0ABQ3BJ51</accession>
<dbReference type="CDD" id="cd01300">
    <property type="entry name" value="YtcJ_like"/>
    <property type="match status" value="1"/>
</dbReference>
<proteinExistence type="predicted"/>
<gene>
    <name evidence="2" type="ORF">GCM10008088_06570</name>
</gene>
<dbReference type="SUPFAM" id="SSF51556">
    <property type="entry name" value="Metallo-dependent hydrolases"/>
    <property type="match status" value="1"/>
</dbReference>
<reference evidence="3" key="1">
    <citation type="journal article" date="2019" name="Int. J. Syst. Evol. Microbiol.">
        <title>The Global Catalogue of Microorganisms (GCM) 10K type strain sequencing project: providing services to taxonomists for standard genome sequencing and annotation.</title>
        <authorList>
            <consortium name="The Broad Institute Genomics Platform"/>
            <consortium name="The Broad Institute Genome Sequencing Center for Infectious Disease"/>
            <person name="Wu L."/>
            <person name="Ma J."/>
        </authorList>
    </citation>
    <scope>NUCLEOTIDE SEQUENCE [LARGE SCALE GENOMIC DNA]</scope>
    <source>
        <strain evidence="3">KCTC 12708</strain>
    </source>
</reference>
<evidence type="ECO:0000259" key="1">
    <source>
        <dbReference type="Pfam" id="PF07969"/>
    </source>
</evidence>
<dbReference type="Gene3D" id="2.30.40.10">
    <property type="entry name" value="Urease, subunit C, domain 1"/>
    <property type="match status" value="1"/>
</dbReference>
<dbReference type="Gene3D" id="3.10.310.70">
    <property type="match status" value="1"/>
</dbReference>
<organism evidence="2 3">
    <name type="scientific">Mesonia mobilis</name>
    <dbReference type="NCBI Taxonomy" id="369791"/>
    <lineage>
        <taxon>Bacteria</taxon>
        <taxon>Pseudomonadati</taxon>
        <taxon>Bacteroidota</taxon>
        <taxon>Flavobacteriia</taxon>
        <taxon>Flavobacteriales</taxon>
        <taxon>Flavobacteriaceae</taxon>
        <taxon>Mesonia</taxon>
    </lineage>
</organism>